<dbReference type="PANTHER" id="PTHR31672">
    <property type="entry name" value="BNACNNG10540D PROTEIN"/>
    <property type="match status" value="1"/>
</dbReference>
<dbReference type="Proteomes" id="UP001054889">
    <property type="component" value="Unassembled WGS sequence"/>
</dbReference>
<evidence type="ECO:0000259" key="1">
    <source>
        <dbReference type="Pfam" id="PF12937"/>
    </source>
</evidence>
<feature type="domain" description="F-box" evidence="1">
    <location>
        <begin position="23"/>
        <end position="48"/>
    </location>
</feature>
<accession>A0AAV5E9T9</accession>
<dbReference type="InterPro" id="IPR036047">
    <property type="entry name" value="F-box-like_dom_sf"/>
</dbReference>
<dbReference type="InterPro" id="IPR001810">
    <property type="entry name" value="F-box_dom"/>
</dbReference>
<comment type="caution">
    <text evidence="2">The sequence shown here is derived from an EMBL/GenBank/DDBJ whole genome shotgun (WGS) entry which is preliminary data.</text>
</comment>
<organism evidence="2 3">
    <name type="scientific">Eleusine coracana subsp. coracana</name>
    <dbReference type="NCBI Taxonomy" id="191504"/>
    <lineage>
        <taxon>Eukaryota</taxon>
        <taxon>Viridiplantae</taxon>
        <taxon>Streptophyta</taxon>
        <taxon>Embryophyta</taxon>
        <taxon>Tracheophyta</taxon>
        <taxon>Spermatophyta</taxon>
        <taxon>Magnoliopsida</taxon>
        <taxon>Liliopsida</taxon>
        <taxon>Poales</taxon>
        <taxon>Poaceae</taxon>
        <taxon>PACMAD clade</taxon>
        <taxon>Chloridoideae</taxon>
        <taxon>Cynodonteae</taxon>
        <taxon>Eleusininae</taxon>
        <taxon>Eleusine</taxon>
    </lineage>
</organism>
<sequence length="216" mass="24078">MTKTSALAAVDALPLPEDLFQAEILVRLPAKDHLRCGAVCRSWRGLTSAADFLVAHHRRQPSRPIVSYDYGYRCTTTATVTYDNDFVVRASCDGLLLLFFYNIWCFAICNPGTRQSIDVPVNLGGFDVAGFYLHSSSGEYRILGWKKKNYNDEHPVCYSSSKKPRCIGLPSILIDDEHSPTGIAASFASRTGLRPWLVVLLALMHMKVYIRLTGSE</sequence>
<dbReference type="Gene3D" id="1.20.1280.50">
    <property type="match status" value="1"/>
</dbReference>
<evidence type="ECO:0000313" key="2">
    <source>
        <dbReference type="EMBL" id="GJN19547.1"/>
    </source>
</evidence>
<reference evidence="2" key="2">
    <citation type="submission" date="2021-12" db="EMBL/GenBank/DDBJ databases">
        <title>Resequencing data analysis of finger millet.</title>
        <authorList>
            <person name="Hatakeyama M."/>
            <person name="Aluri S."/>
            <person name="Balachadran M.T."/>
            <person name="Sivarajan S.R."/>
            <person name="Poveda L."/>
            <person name="Shimizu-Inatsugi R."/>
            <person name="Schlapbach R."/>
            <person name="Sreeman S.M."/>
            <person name="Shimizu K.K."/>
        </authorList>
    </citation>
    <scope>NUCLEOTIDE SEQUENCE</scope>
</reference>
<dbReference type="InterPro" id="IPR050796">
    <property type="entry name" value="SCF_F-box_component"/>
</dbReference>
<dbReference type="SUPFAM" id="SSF81383">
    <property type="entry name" value="F-box domain"/>
    <property type="match status" value="1"/>
</dbReference>
<name>A0AAV5E9T9_ELECO</name>
<gene>
    <name evidence="2" type="primary">gb06834</name>
    <name evidence="2" type="ORF">PR202_gb06834</name>
</gene>
<reference evidence="2" key="1">
    <citation type="journal article" date="2018" name="DNA Res.">
        <title>Multiple hybrid de novo genome assembly of finger millet, an orphan allotetraploid crop.</title>
        <authorList>
            <person name="Hatakeyama M."/>
            <person name="Aluri S."/>
            <person name="Balachadran M.T."/>
            <person name="Sivarajan S.R."/>
            <person name="Patrignani A."/>
            <person name="Gruter S."/>
            <person name="Poveda L."/>
            <person name="Shimizu-Inatsugi R."/>
            <person name="Baeten J."/>
            <person name="Francoijs K.J."/>
            <person name="Nataraja K.N."/>
            <person name="Reddy Y.A.N."/>
            <person name="Phadnis S."/>
            <person name="Ravikumar R.L."/>
            <person name="Schlapbach R."/>
            <person name="Sreeman S.M."/>
            <person name="Shimizu K.K."/>
        </authorList>
    </citation>
    <scope>NUCLEOTIDE SEQUENCE</scope>
</reference>
<proteinExistence type="predicted"/>
<dbReference type="AlphaFoldDB" id="A0AAV5E9T9"/>
<protein>
    <recommendedName>
        <fullName evidence="1">F-box domain-containing protein</fullName>
    </recommendedName>
</protein>
<keyword evidence="3" id="KW-1185">Reference proteome</keyword>
<dbReference type="PANTHER" id="PTHR31672:SF2">
    <property type="entry name" value="F-BOX DOMAIN-CONTAINING PROTEIN"/>
    <property type="match status" value="1"/>
</dbReference>
<dbReference type="Pfam" id="PF12937">
    <property type="entry name" value="F-box-like"/>
    <property type="match status" value="1"/>
</dbReference>
<dbReference type="EMBL" id="BQKI01000074">
    <property type="protein sequence ID" value="GJN19547.1"/>
    <property type="molecule type" value="Genomic_DNA"/>
</dbReference>
<evidence type="ECO:0000313" key="3">
    <source>
        <dbReference type="Proteomes" id="UP001054889"/>
    </source>
</evidence>